<sequence length="98" mass="10474">MTASDDTMVGNHMYGSSAGICEKDGCVEKLHRAELSLYSPRVEVIVSVSESTGSLVWRGGKMSSGSRCQPWLGAVGENLCGKIKNRATRGRHSTAEIS</sequence>
<keyword evidence="2" id="KW-1185">Reference proteome</keyword>
<evidence type="ECO:0000313" key="2">
    <source>
        <dbReference type="Proteomes" id="UP001283361"/>
    </source>
</evidence>
<name>A0AAE1AKM5_9GAST</name>
<gene>
    <name evidence="1" type="ORF">RRG08_058240</name>
</gene>
<comment type="caution">
    <text evidence="1">The sequence shown here is derived from an EMBL/GenBank/DDBJ whole genome shotgun (WGS) entry which is preliminary data.</text>
</comment>
<proteinExistence type="predicted"/>
<dbReference type="EMBL" id="JAWDGP010001659">
    <property type="protein sequence ID" value="KAK3789487.1"/>
    <property type="molecule type" value="Genomic_DNA"/>
</dbReference>
<evidence type="ECO:0000313" key="1">
    <source>
        <dbReference type="EMBL" id="KAK3789487.1"/>
    </source>
</evidence>
<accession>A0AAE1AKM5</accession>
<organism evidence="1 2">
    <name type="scientific">Elysia crispata</name>
    <name type="common">lettuce slug</name>
    <dbReference type="NCBI Taxonomy" id="231223"/>
    <lineage>
        <taxon>Eukaryota</taxon>
        <taxon>Metazoa</taxon>
        <taxon>Spiralia</taxon>
        <taxon>Lophotrochozoa</taxon>
        <taxon>Mollusca</taxon>
        <taxon>Gastropoda</taxon>
        <taxon>Heterobranchia</taxon>
        <taxon>Euthyneura</taxon>
        <taxon>Panpulmonata</taxon>
        <taxon>Sacoglossa</taxon>
        <taxon>Placobranchoidea</taxon>
        <taxon>Plakobranchidae</taxon>
        <taxon>Elysia</taxon>
    </lineage>
</organism>
<reference evidence="1" key="1">
    <citation type="journal article" date="2023" name="G3 (Bethesda)">
        <title>A reference genome for the long-term kleptoplast-retaining sea slug Elysia crispata morphotype clarki.</title>
        <authorList>
            <person name="Eastman K.E."/>
            <person name="Pendleton A.L."/>
            <person name="Shaikh M.A."/>
            <person name="Suttiyut T."/>
            <person name="Ogas R."/>
            <person name="Tomko P."/>
            <person name="Gavelis G."/>
            <person name="Widhalm J.R."/>
            <person name="Wisecaver J.H."/>
        </authorList>
    </citation>
    <scope>NUCLEOTIDE SEQUENCE</scope>
    <source>
        <strain evidence="1">ECLA1</strain>
    </source>
</reference>
<protein>
    <submittedName>
        <fullName evidence="1">Uncharacterized protein</fullName>
    </submittedName>
</protein>
<dbReference type="AlphaFoldDB" id="A0AAE1AKM5"/>
<dbReference type="Proteomes" id="UP001283361">
    <property type="component" value="Unassembled WGS sequence"/>
</dbReference>